<sequence>MTLVSLLIRRTALVLLASASLHSLPLSAAADTSPEADAGSLPLDELRTFADVFNQIRVAYVEEIDDKTLLEHAIRGMLVGLDPHSAYLSADDFEDLQTNTSGEFSGLGLEVGMENGYVKVVSPIDDTPAQRAGLESGDIILKLDNQPVKGMSLNQAIDLMRGPTGSSIELTIAREGLNKPFSVTLVRDLIPLLSVRQRWLEPGYAYVRIAQFQKNTGEDVGKALEKLQQEQALKGIVLDLRNNPGGVLRASVTVADHFLDGGTVVYTEGRLDDAQTRYNATPNDTTSGAPIVVLINGGSASASEIVAGALQDHRRAVIMGTESFGKGSVQTILPLSEERAIKLTTALYFTPNGRSIQAQGITPDIEVERAKVTAYENLPPRVSEADLAGRLDNANDKSEDDSETADKTPPKRTLNALLSRDNQLYEALTLLKGLHILGFNNTDTKTL</sequence>
<dbReference type="EMBL" id="SHNN01000001">
    <property type="protein sequence ID" value="MCX2979837.1"/>
    <property type="molecule type" value="Genomic_DNA"/>
</dbReference>
<dbReference type="SMART" id="SM00245">
    <property type="entry name" value="TSPc"/>
    <property type="match status" value="1"/>
</dbReference>
<dbReference type="RefSeq" id="WP_279243828.1">
    <property type="nucleotide sequence ID" value="NZ_SHNN01000001.1"/>
</dbReference>
<dbReference type="Gene3D" id="3.30.750.44">
    <property type="match status" value="1"/>
</dbReference>
<evidence type="ECO:0000256" key="5">
    <source>
        <dbReference type="RuleBase" id="RU004404"/>
    </source>
</evidence>
<gene>
    <name evidence="9" type="ORF">EYC98_03045</name>
</gene>
<dbReference type="InterPro" id="IPR036034">
    <property type="entry name" value="PDZ_sf"/>
</dbReference>
<dbReference type="SUPFAM" id="SSF52096">
    <property type="entry name" value="ClpP/crotonase"/>
    <property type="match status" value="1"/>
</dbReference>
<evidence type="ECO:0000313" key="9">
    <source>
        <dbReference type="EMBL" id="MCX2979837.1"/>
    </source>
</evidence>
<feature type="region of interest" description="Disordered" evidence="6">
    <location>
        <begin position="383"/>
        <end position="412"/>
    </location>
</feature>
<proteinExistence type="inferred from homology"/>
<comment type="caution">
    <text evidence="9">The sequence shown here is derived from an EMBL/GenBank/DDBJ whole genome shotgun (WGS) entry which is preliminary data.</text>
</comment>
<evidence type="ECO:0000256" key="4">
    <source>
        <dbReference type="ARBA" id="ARBA00022825"/>
    </source>
</evidence>
<dbReference type="Pfam" id="PF17820">
    <property type="entry name" value="PDZ_6"/>
    <property type="match status" value="1"/>
</dbReference>
<evidence type="ECO:0000256" key="2">
    <source>
        <dbReference type="ARBA" id="ARBA00022670"/>
    </source>
</evidence>
<evidence type="ECO:0000256" key="1">
    <source>
        <dbReference type="ARBA" id="ARBA00009179"/>
    </source>
</evidence>
<dbReference type="Proteomes" id="UP001143362">
    <property type="component" value="Unassembled WGS sequence"/>
</dbReference>
<dbReference type="InterPro" id="IPR055210">
    <property type="entry name" value="CtpA/B_N"/>
</dbReference>
<keyword evidence="7" id="KW-0732">Signal</keyword>
<dbReference type="PANTHER" id="PTHR32060">
    <property type="entry name" value="TAIL-SPECIFIC PROTEASE"/>
    <property type="match status" value="1"/>
</dbReference>
<evidence type="ECO:0000259" key="8">
    <source>
        <dbReference type="PROSITE" id="PS50106"/>
    </source>
</evidence>
<feature type="signal peptide" evidence="7">
    <location>
        <begin position="1"/>
        <end position="28"/>
    </location>
</feature>
<dbReference type="Gene3D" id="3.90.226.10">
    <property type="entry name" value="2-enoyl-CoA Hydratase, Chain A, domain 1"/>
    <property type="match status" value="1"/>
</dbReference>
<dbReference type="NCBIfam" id="TIGR00225">
    <property type="entry name" value="prc"/>
    <property type="match status" value="1"/>
</dbReference>
<comment type="similarity">
    <text evidence="1 5">Belongs to the peptidase S41A family.</text>
</comment>
<dbReference type="CDD" id="cd06782">
    <property type="entry name" value="cpPDZ_CPP-like"/>
    <property type="match status" value="1"/>
</dbReference>
<feature type="chain" id="PRO_5046940517" evidence="7">
    <location>
        <begin position="29"/>
        <end position="447"/>
    </location>
</feature>
<evidence type="ECO:0000256" key="7">
    <source>
        <dbReference type="SAM" id="SignalP"/>
    </source>
</evidence>
<accession>A0ABT3TC37</accession>
<dbReference type="InterPro" id="IPR029045">
    <property type="entry name" value="ClpP/crotonase-like_dom_sf"/>
</dbReference>
<dbReference type="SMART" id="SM00228">
    <property type="entry name" value="PDZ"/>
    <property type="match status" value="1"/>
</dbReference>
<dbReference type="SUPFAM" id="SSF50156">
    <property type="entry name" value="PDZ domain-like"/>
    <property type="match status" value="1"/>
</dbReference>
<dbReference type="PANTHER" id="PTHR32060:SF30">
    <property type="entry name" value="CARBOXY-TERMINAL PROCESSING PROTEASE CTPA"/>
    <property type="match status" value="1"/>
</dbReference>
<dbReference type="Pfam" id="PF03572">
    <property type="entry name" value="Peptidase_S41"/>
    <property type="match status" value="1"/>
</dbReference>
<feature type="domain" description="PDZ" evidence="8">
    <location>
        <begin position="93"/>
        <end position="161"/>
    </location>
</feature>
<dbReference type="InterPro" id="IPR004447">
    <property type="entry name" value="Peptidase_S41A"/>
</dbReference>
<keyword evidence="2 5" id="KW-0645">Protease</keyword>
<protein>
    <submittedName>
        <fullName evidence="9">S41 family peptidase</fullName>
    </submittedName>
</protein>
<evidence type="ECO:0000256" key="6">
    <source>
        <dbReference type="SAM" id="MobiDB-lite"/>
    </source>
</evidence>
<keyword evidence="10" id="KW-1185">Reference proteome</keyword>
<dbReference type="InterPro" id="IPR041489">
    <property type="entry name" value="PDZ_6"/>
</dbReference>
<evidence type="ECO:0000313" key="10">
    <source>
        <dbReference type="Proteomes" id="UP001143362"/>
    </source>
</evidence>
<name>A0ABT3TC37_9GAMM</name>
<dbReference type="Pfam" id="PF22694">
    <property type="entry name" value="CtpB_N-like"/>
    <property type="match status" value="1"/>
</dbReference>
<keyword evidence="3 5" id="KW-0378">Hydrolase</keyword>
<dbReference type="PROSITE" id="PS50106">
    <property type="entry name" value="PDZ"/>
    <property type="match status" value="1"/>
</dbReference>
<dbReference type="Gene3D" id="2.30.42.10">
    <property type="match status" value="1"/>
</dbReference>
<organism evidence="9 10">
    <name type="scientific">Candidatus Litorirhabdus singularis</name>
    <dbReference type="NCBI Taxonomy" id="2518993"/>
    <lineage>
        <taxon>Bacteria</taxon>
        <taxon>Pseudomonadati</taxon>
        <taxon>Pseudomonadota</taxon>
        <taxon>Gammaproteobacteria</taxon>
        <taxon>Cellvibrionales</taxon>
        <taxon>Halieaceae</taxon>
        <taxon>Candidatus Litorirhabdus</taxon>
    </lineage>
</organism>
<dbReference type="CDD" id="cd07560">
    <property type="entry name" value="Peptidase_S41_CPP"/>
    <property type="match status" value="1"/>
</dbReference>
<dbReference type="InterPro" id="IPR001478">
    <property type="entry name" value="PDZ"/>
</dbReference>
<keyword evidence="4 5" id="KW-0720">Serine protease</keyword>
<evidence type="ECO:0000256" key="3">
    <source>
        <dbReference type="ARBA" id="ARBA00022801"/>
    </source>
</evidence>
<feature type="compositionally biased region" description="Basic and acidic residues" evidence="6">
    <location>
        <begin position="383"/>
        <end position="397"/>
    </location>
</feature>
<reference evidence="9" key="1">
    <citation type="submission" date="2019-02" db="EMBL/GenBank/DDBJ databases">
        <authorList>
            <person name="Li S.-H."/>
        </authorList>
    </citation>
    <scope>NUCLEOTIDE SEQUENCE</scope>
    <source>
        <strain evidence="9">IMCC14734</strain>
    </source>
</reference>
<dbReference type="InterPro" id="IPR005151">
    <property type="entry name" value="Tail-specific_protease"/>
</dbReference>